<dbReference type="Proteomes" id="UP000562045">
    <property type="component" value="Unassembled WGS sequence"/>
</dbReference>
<dbReference type="InterPro" id="IPR045941">
    <property type="entry name" value="DUF6361"/>
</dbReference>
<proteinExistence type="predicted"/>
<gene>
    <name evidence="1" type="ORF">BJ993_001957</name>
</gene>
<dbReference type="RefSeq" id="WP_179648612.1">
    <property type="nucleotide sequence ID" value="NZ_JACBZM010000001.1"/>
</dbReference>
<evidence type="ECO:0000313" key="2">
    <source>
        <dbReference type="Proteomes" id="UP000562045"/>
    </source>
</evidence>
<dbReference type="AlphaFoldDB" id="A0A7Y9ZGB3"/>
<dbReference type="Pfam" id="PF19888">
    <property type="entry name" value="DUF6361"/>
    <property type="match status" value="1"/>
</dbReference>
<organism evidence="1 2">
    <name type="scientific">Nocardioides aromaticivorans</name>
    <dbReference type="NCBI Taxonomy" id="200618"/>
    <lineage>
        <taxon>Bacteria</taxon>
        <taxon>Bacillati</taxon>
        <taxon>Actinomycetota</taxon>
        <taxon>Actinomycetes</taxon>
        <taxon>Propionibacteriales</taxon>
        <taxon>Nocardioidaceae</taxon>
        <taxon>Nocardioides</taxon>
    </lineage>
</organism>
<reference evidence="1 2" key="1">
    <citation type="submission" date="2020-07" db="EMBL/GenBank/DDBJ databases">
        <title>Sequencing the genomes of 1000 actinobacteria strains.</title>
        <authorList>
            <person name="Klenk H.-P."/>
        </authorList>
    </citation>
    <scope>NUCLEOTIDE SEQUENCE [LARGE SCALE GENOMIC DNA]</scope>
    <source>
        <strain evidence="1 2">DSM 15131</strain>
    </source>
</reference>
<comment type="caution">
    <text evidence="1">The sequence shown here is derived from an EMBL/GenBank/DDBJ whole genome shotgun (WGS) entry which is preliminary data.</text>
</comment>
<sequence length="396" mass="43996">MTSLIAWLDSTPEEQRVTRELVALFSQTESRDELGIGQVRDAFSDLLFPGTSVLQTRARYYLFVPWCYTSGRAAHAYDKENFRVGQLQERQLIKTFQDSAFDDAAGLIGSRVGPEVKNLPSTLYWSGMLTYKVRTNPGAIGSAARRSGGDSATELSERVVGEWDPGIPPAPQGFPNEVPGGFAMTPAEAEWLYGRMVTAAPDTVLAHLLNRHEVIGDDVRYPWHAAPPSEFEPLHHAEWFSAVIEGAPLLYNLLIGEQYELKGFDHVPQPVETYRTALTQWHADFSERYGISLTAWDVDRMWELAIGQNPNIGPSTRSFVDSWIAGLREGASPADNQGLRELVRIREKRKGSQSRLVNEKLLASWSGSAGVGRLAYRWGNVRAVVNDILRGLHAGS</sequence>
<accession>A0A7Y9ZGB3</accession>
<evidence type="ECO:0000313" key="1">
    <source>
        <dbReference type="EMBL" id="NYI44877.1"/>
    </source>
</evidence>
<dbReference type="EMBL" id="JACBZM010000001">
    <property type="protein sequence ID" value="NYI44877.1"/>
    <property type="molecule type" value="Genomic_DNA"/>
</dbReference>
<protein>
    <submittedName>
        <fullName evidence="1">Uncharacterized protein</fullName>
    </submittedName>
</protein>
<name>A0A7Y9ZGB3_9ACTN</name>